<dbReference type="CTD" id="55215"/>
<dbReference type="InterPro" id="IPR026171">
    <property type="entry name" value="FANCI"/>
</dbReference>
<feature type="region of interest" description="Disordered" evidence="1">
    <location>
        <begin position="1295"/>
        <end position="1325"/>
    </location>
</feature>
<dbReference type="KEGG" id="csol:105365652"/>
<feature type="compositionally biased region" description="Polar residues" evidence="1">
    <location>
        <begin position="1295"/>
        <end position="1306"/>
    </location>
</feature>
<protein>
    <submittedName>
        <fullName evidence="9">Fanconi anemia group I protein homolog</fullName>
    </submittedName>
</protein>
<feature type="domain" description="FANCI helical" evidence="6">
    <location>
        <begin position="291"/>
        <end position="370"/>
    </location>
</feature>
<dbReference type="Pfam" id="PF14678">
    <property type="entry name" value="FANCI_S4"/>
    <property type="match status" value="1"/>
</dbReference>
<organism evidence="8 9">
    <name type="scientific">Ceratosolen solmsi marchali</name>
    <dbReference type="NCBI Taxonomy" id="326594"/>
    <lineage>
        <taxon>Eukaryota</taxon>
        <taxon>Metazoa</taxon>
        <taxon>Ecdysozoa</taxon>
        <taxon>Arthropoda</taxon>
        <taxon>Hexapoda</taxon>
        <taxon>Insecta</taxon>
        <taxon>Pterygota</taxon>
        <taxon>Neoptera</taxon>
        <taxon>Endopterygota</taxon>
        <taxon>Hymenoptera</taxon>
        <taxon>Apocrita</taxon>
        <taxon>Proctotrupomorpha</taxon>
        <taxon>Chalcidoidea</taxon>
        <taxon>Agaonidae</taxon>
        <taxon>Agaoninae</taxon>
        <taxon>Ceratosolen</taxon>
    </lineage>
</organism>
<dbReference type="Pfam" id="PF14676">
    <property type="entry name" value="FANCI_S2"/>
    <property type="match status" value="1"/>
</dbReference>
<accession>A0AAJ7DZI3</accession>
<keyword evidence="8" id="KW-1185">Reference proteome</keyword>
<feature type="compositionally biased region" description="Basic and acidic residues" evidence="1">
    <location>
        <begin position="784"/>
        <end position="793"/>
    </location>
</feature>
<dbReference type="PANTHER" id="PTHR21818">
    <property type="entry name" value="BC025462 PROTEIN"/>
    <property type="match status" value="1"/>
</dbReference>
<dbReference type="PANTHER" id="PTHR21818:SF0">
    <property type="entry name" value="FANCONI ANEMIA GROUP I PROTEIN"/>
    <property type="match status" value="1"/>
</dbReference>
<dbReference type="InterPro" id="IPR029310">
    <property type="entry name" value="FANCI_HD1"/>
</dbReference>
<feature type="domain" description="FANCI solenoid 2" evidence="3">
    <location>
        <begin position="378"/>
        <end position="525"/>
    </location>
</feature>
<evidence type="ECO:0000259" key="3">
    <source>
        <dbReference type="Pfam" id="PF14676"/>
    </source>
</evidence>
<sequence length="1325" mass="151776">MYLQYKNLLNNNSQSKFQKFVKDAEIEELCNMVLKVINTSEVLTMLDNILQGFSELDRYHDKRQKLVKKIFDATCKANVNSKHVDAIVSKIAANFSMFDKAHLVNLVDYFIERIRNNDDSFMSWKDLLPLLLEKIEEEKFINYRGSDVSGQEYKIIIIRSICDIDWDIKILSSIAKMFVELIIDIKDKAIWELIMKALTSKLMTIDFNELPPLVHQILKLGYNGNSILLFSTLSKYFAKEYASLSNNADSDDTSNSIISSKNICKELQEVESTVLYYIHQSVLDNTKGSLEYIRCLKSIINAPEYVLDTFVISILLLISDLYEDQTLQILKLAFLRQIQDEENGNHSAWLRQISSNKSCALETINKVIENSNKDRQLILKGMVDFAFILLSTERKVVVVNYLPWSYGNKILQKIARKRHDAAGTILELLVDKIVRSGSNTFQYTDCLAYMCRRLTMTILDHQIWIMILLDQLLVIPGSTASQILKAILPLMRISSTIRDNLIMILRKALYRKGIHTRQMAVFGFLQLLKNLKLSTLTTLSQSDSLSSSNVASSSSFFTQATLERSSQRSNPWHNTSLCREILAILSKCFTHEIEVRSHLYKELYYGVVKNQELTEYVIEMLLEHFFQYYEKDEKIVPPLYFEKCSSDQGLNVIYQEPLPDLICALQKIYLKVALKDSSKIDQLAEILESLCKRMAQTDVEHMSIDEDIDILDNSSKAQQKLLNIKIAISVYETLIAYKIASWSLNSLEVGQSIISLFKGYTRLTEYLKNLSKSRKGGGKGKKDKSKDGNDTTIKKSGRMNTIKLPNTVMSFETISKSIVLLYNQSNSWATSEQTSDVRGRMEFHIYILQTCLQLLQNVEKLKDQELQNCLELNKRHFLLIGETLYKYMISDLKSVSSFHELIATLGTECFKELCNIMCTYNADALPAFIEAICGVNVSRGLSSQLQEFILLFKDIFILSLDEEIAGNIETQNIPLYLIETIFKFVEKITFNEIKVNESFNWLNNIAENQKQIDVQVASLIVQLMILVDEQNIEYSETIQDLCAELFPILGRIDKIEVSATRKFQIINEANVYPIFIIINKVLSSKLQNINWLLCRLNAEYIAINSLQLDSEFKQKLIKSKEQALCRQFTFILGIFEILTNIKIAPGQASEILFKNLQKVYNFACSLAKYFRKKSSATNPAFQSVKFIPVIQGAGNALKESITELILHIESTQSSGKSNDVYVQRNKILKEVMVIPGVVQAIDMFDKEIALLTKKTGIDLMKYIKYDVIRDFRIQNTQLMENLEKMNVSLVITQSARDNKSNDVGSESSDDQTETKATPVKRQRTK</sequence>
<feature type="domain" description="FANCI helical" evidence="7">
    <location>
        <begin position="549"/>
        <end position="768"/>
    </location>
</feature>
<evidence type="ECO:0000259" key="4">
    <source>
        <dbReference type="Pfam" id="PF14677"/>
    </source>
</evidence>
<evidence type="ECO:0000313" key="8">
    <source>
        <dbReference type="Proteomes" id="UP000695007"/>
    </source>
</evidence>
<evidence type="ECO:0000259" key="5">
    <source>
        <dbReference type="Pfam" id="PF14678"/>
    </source>
</evidence>
<name>A0AAJ7DZI3_9HYME</name>
<evidence type="ECO:0000256" key="1">
    <source>
        <dbReference type="SAM" id="MobiDB-lite"/>
    </source>
</evidence>
<dbReference type="GO" id="GO:0006281">
    <property type="term" value="P:DNA repair"/>
    <property type="evidence" value="ECO:0007669"/>
    <property type="project" value="InterPro"/>
</dbReference>
<dbReference type="GO" id="GO:0070182">
    <property type="term" value="F:DNA polymerase binding"/>
    <property type="evidence" value="ECO:0007669"/>
    <property type="project" value="TreeGrafter"/>
</dbReference>
<dbReference type="Pfam" id="PF14677">
    <property type="entry name" value="FANCI_S3"/>
    <property type="match status" value="1"/>
</dbReference>
<evidence type="ECO:0000259" key="6">
    <source>
        <dbReference type="Pfam" id="PF14679"/>
    </source>
</evidence>
<feature type="region of interest" description="Disordered" evidence="1">
    <location>
        <begin position="772"/>
        <end position="796"/>
    </location>
</feature>
<dbReference type="RefSeq" id="XP_011502172.1">
    <property type="nucleotide sequence ID" value="XM_011503870.1"/>
</dbReference>
<feature type="compositionally biased region" description="Basic residues" evidence="1">
    <location>
        <begin position="772"/>
        <end position="783"/>
    </location>
</feature>
<dbReference type="Proteomes" id="UP000695007">
    <property type="component" value="Unplaced"/>
</dbReference>
<evidence type="ECO:0000259" key="2">
    <source>
        <dbReference type="Pfam" id="PF14675"/>
    </source>
</evidence>
<dbReference type="InterPro" id="IPR029308">
    <property type="entry name" value="FANCI_S1"/>
</dbReference>
<dbReference type="Pfam" id="PF14675">
    <property type="entry name" value="FANCI_S1"/>
    <property type="match status" value="1"/>
</dbReference>
<proteinExistence type="predicted"/>
<feature type="domain" description="FANCI solenoid 3" evidence="4">
    <location>
        <begin position="808"/>
        <end position="1024"/>
    </location>
</feature>
<gene>
    <name evidence="9" type="primary">LOC105365652</name>
</gene>
<dbReference type="InterPro" id="IPR029313">
    <property type="entry name" value="FANCI_S3"/>
</dbReference>
<dbReference type="InterPro" id="IPR029312">
    <property type="entry name" value="FANCI_HD2"/>
</dbReference>
<feature type="domain" description="FANCI solenoid 1" evidence="2">
    <location>
        <begin position="60"/>
        <end position="282"/>
    </location>
</feature>
<evidence type="ECO:0000259" key="7">
    <source>
        <dbReference type="Pfam" id="PF14680"/>
    </source>
</evidence>
<dbReference type="InterPro" id="IPR029315">
    <property type="entry name" value="FANCI_S2"/>
</dbReference>
<dbReference type="Pfam" id="PF14679">
    <property type="entry name" value="FANCI_HD1"/>
    <property type="match status" value="1"/>
</dbReference>
<reference evidence="9" key="1">
    <citation type="submission" date="2025-08" db="UniProtKB">
        <authorList>
            <consortium name="RefSeq"/>
        </authorList>
    </citation>
    <scope>IDENTIFICATION</scope>
</reference>
<dbReference type="GeneID" id="105365652"/>
<feature type="domain" description="FANCI solenoid 4" evidence="5">
    <location>
        <begin position="1038"/>
        <end position="1278"/>
    </location>
</feature>
<dbReference type="InterPro" id="IPR029314">
    <property type="entry name" value="FANCI_S4"/>
</dbReference>
<evidence type="ECO:0000313" key="9">
    <source>
        <dbReference type="RefSeq" id="XP_011502172.1"/>
    </source>
</evidence>
<dbReference type="Pfam" id="PF14680">
    <property type="entry name" value="FANCI_HD2"/>
    <property type="match status" value="1"/>
</dbReference>